<reference evidence="1" key="1">
    <citation type="journal article" date="2021" name="Proc. Natl. Acad. Sci. U.S.A.">
        <title>A Catalog of Tens of Thousands of Viruses from Human Metagenomes Reveals Hidden Associations with Chronic Diseases.</title>
        <authorList>
            <person name="Tisza M.J."/>
            <person name="Buck C.B."/>
        </authorList>
    </citation>
    <scope>NUCLEOTIDE SEQUENCE</scope>
    <source>
        <strain evidence="1">CtrCN24</strain>
    </source>
</reference>
<name>A0A8S5SKB7_9CAUD</name>
<dbReference type="EMBL" id="BK032616">
    <property type="protein sequence ID" value="DAF51485.1"/>
    <property type="molecule type" value="Genomic_DNA"/>
</dbReference>
<dbReference type="SUPFAM" id="SSF110296">
    <property type="entry name" value="Oligoxyloglucan reducing end-specific cellobiohydrolase"/>
    <property type="match status" value="1"/>
</dbReference>
<proteinExistence type="predicted"/>
<evidence type="ECO:0000313" key="1">
    <source>
        <dbReference type="EMBL" id="DAF51485.1"/>
    </source>
</evidence>
<organism evidence="1">
    <name type="scientific">Siphoviridae sp. ctrCN24</name>
    <dbReference type="NCBI Taxonomy" id="2827953"/>
    <lineage>
        <taxon>Viruses</taxon>
        <taxon>Duplodnaviria</taxon>
        <taxon>Heunggongvirae</taxon>
        <taxon>Uroviricota</taxon>
        <taxon>Caudoviricetes</taxon>
    </lineage>
</organism>
<protein>
    <submittedName>
        <fullName evidence="1">Uncharacterized protein</fullName>
    </submittedName>
</protein>
<accession>A0A8S5SKB7</accession>
<sequence>MSVGGGDFELYGTLPSDQLELDLTAVGLPEGDFQFKATAIGTNFQDSDASNVEDYINIFYTVTNTLTNCTSNNSATSARKGSVYSATLTAEAGYTMNGATVIVTMGGVDITDAVYSIDASGKGNVNIEGAESDVQIIANAAEELFITWGNEQSVAGYVVPRFSANKFYRGQYTNQTSYANTIKSSTNGETWANLTGAGFIQGRLHDLFATQVGGTPIIGINTGDNYYTQHYYDESLSRWKSVSNGTGVSGIMQANPVSSGAISIGFIDGVKFAVMKDNKNTVLSTAQTSTVTRVEGNGGAFAFGKFFFPSYSGFAFITTTDGETWDEDSTSITSQIGNNSFGSFRFVYGNEKLFAYGYSSYGHYETTDGNTWQFVKEKTGATRLATNRDIIYCKGLFIEAPIPRKTYNTQSSVCKVSTDFVDWKDLDMPSLGTWTAMTAGTDSVIAYSTTSTDGDSAKISVGKILI</sequence>